<dbReference type="Proteomes" id="UP001166191">
    <property type="component" value="Unassembled WGS sequence"/>
</dbReference>
<feature type="compositionally biased region" description="Pro residues" evidence="1">
    <location>
        <begin position="36"/>
        <end position="46"/>
    </location>
</feature>
<keyword evidence="4" id="KW-1185">Reference proteome</keyword>
<evidence type="ECO:0000313" key="4">
    <source>
        <dbReference type="Proteomes" id="UP001166191"/>
    </source>
</evidence>
<feature type="region of interest" description="Disordered" evidence="1">
    <location>
        <begin position="26"/>
        <end position="103"/>
    </location>
</feature>
<dbReference type="PANTHER" id="PTHR35562:SF2">
    <property type="entry name" value="DNA ENDONUCLEASE SMRA-RELATED"/>
    <property type="match status" value="1"/>
</dbReference>
<dbReference type="Pfam" id="PF01713">
    <property type="entry name" value="Smr"/>
    <property type="match status" value="1"/>
</dbReference>
<sequence length="207" mass="22622">MARRRRGLTAEERDLWSRIARSATPLVPGRALPVADSPPEPSPAPNRPSFAAAPPPPVPRFRIGQSAALPAGGYHPAPSPAERLANGPLRMDQKTHRRMSQGKLRPEARLDLHGMTLAEAQPELTRFILSCHANDRRLVLVITGKGRGDHGPLPTRPGALRHQVPHWLHGAPLAQVVQQVTSAHDRHGGEGAYYVYLRRPRSFAPGD</sequence>
<evidence type="ECO:0000313" key="3">
    <source>
        <dbReference type="EMBL" id="MBU3029034.1"/>
    </source>
</evidence>
<dbReference type="PANTHER" id="PTHR35562">
    <property type="entry name" value="DNA ENDONUCLEASE SMRA-RELATED"/>
    <property type="match status" value="1"/>
</dbReference>
<dbReference type="EMBL" id="JAHKNG010000003">
    <property type="protein sequence ID" value="MBU3029034.1"/>
    <property type="molecule type" value="Genomic_DNA"/>
</dbReference>
<accession>A0ABS6AHC5</accession>
<dbReference type="InterPro" id="IPR002625">
    <property type="entry name" value="Smr_dom"/>
</dbReference>
<organism evidence="3 4">
    <name type="scientific">Paracoccus marinaquae</name>
    <dbReference type="NCBI Taxonomy" id="2841926"/>
    <lineage>
        <taxon>Bacteria</taxon>
        <taxon>Pseudomonadati</taxon>
        <taxon>Pseudomonadota</taxon>
        <taxon>Alphaproteobacteria</taxon>
        <taxon>Rhodobacterales</taxon>
        <taxon>Paracoccaceae</taxon>
        <taxon>Paracoccus</taxon>
    </lineage>
</organism>
<proteinExistence type="predicted"/>
<dbReference type="PROSITE" id="PS50828">
    <property type="entry name" value="SMR"/>
    <property type="match status" value="1"/>
</dbReference>
<evidence type="ECO:0000256" key="1">
    <source>
        <dbReference type="SAM" id="MobiDB-lite"/>
    </source>
</evidence>
<name>A0ABS6AHC5_9RHOB</name>
<gene>
    <name evidence="3" type="ORF">KNW02_02740</name>
</gene>
<dbReference type="SMART" id="SM00463">
    <property type="entry name" value="SMR"/>
    <property type="match status" value="1"/>
</dbReference>
<evidence type="ECO:0000259" key="2">
    <source>
        <dbReference type="PROSITE" id="PS50828"/>
    </source>
</evidence>
<feature type="domain" description="Smr" evidence="2">
    <location>
        <begin position="110"/>
        <end position="198"/>
    </location>
</feature>
<protein>
    <submittedName>
        <fullName evidence="3">Smr/MutS family protein</fullName>
    </submittedName>
</protein>
<comment type="caution">
    <text evidence="3">The sequence shown here is derived from an EMBL/GenBank/DDBJ whole genome shotgun (WGS) entry which is preliminary data.</text>
</comment>
<reference evidence="3" key="1">
    <citation type="submission" date="2021-06" db="EMBL/GenBank/DDBJ databases">
        <title>Paracoccus bacterium XHP0099 sp. nov., isolated from the surface waters of the Yellow Sea.</title>
        <authorList>
            <person name="Xue H."/>
            <person name="Zhang D."/>
        </authorList>
    </citation>
    <scope>NUCLEOTIDE SEQUENCE</scope>
    <source>
        <strain evidence="3">XHP0099</strain>
    </source>
</reference>